<dbReference type="Proteomes" id="UP001234989">
    <property type="component" value="Chromosome 8"/>
</dbReference>
<proteinExistence type="predicted"/>
<name>A0AAF0ZKG8_SOLVR</name>
<accession>A0AAF0ZKG8</accession>
<dbReference type="PANTHER" id="PTHR33233:SF14">
    <property type="entry name" value="ENDONUCLEASE_EXONUCLEASE_PHOSPHATASE"/>
    <property type="match status" value="1"/>
</dbReference>
<protein>
    <submittedName>
        <fullName evidence="1">Uncharacterized protein</fullName>
    </submittedName>
</protein>
<organism evidence="1 2">
    <name type="scientific">Solanum verrucosum</name>
    <dbReference type="NCBI Taxonomy" id="315347"/>
    <lineage>
        <taxon>Eukaryota</taxon>
        <taxon>Viridiplantae</taxon>
        <taxon>Streptophyta</taxon>
        <taxon>Embryophyta</taxon>
        <taxon>Tracheophyta</taxon>
        <taxon>Spermatophyta</taxon>
        <taxon>Magnoliopsida</taxon>
        <taxon>eudicotyledons</taxon>
        <taxon>Gunneridae</taxon>
        <taxon>Pentapetalae</taxon>
        <taxon>asterids</taxon>
        <taxon>lamiids</taxon>
        <taxon>Solanales</taxon>
        <taxon>Solanaceae</taxon>
        <taxon>Solanoideae</taxon>
        <taxon>Solaneae</taxon>
        <taxon>Solanum</taxon>
    </lineage>
</organism>
<feature type="non-terminal residue" evidence="1">
    <location>
        <position position="1"/>
    </location>
</feature>
<evidence type="ECO:0000313" key="2">
    <source>
        <dbReference type="Proteomes" id="UP001234989"/>
    </source>
</evidence>
<dbReference type="EMBL" id="CP133619">
    <property type="protein sequence ID" value="WMV41118.1"/>
    <property type="molecule type" value="Genomic_DNA"/>
</dbReference>
<gene>
    <name evidence="1" type="ORF">MTR67_034503</name>
</gene>
<dbReference type="PANTHER" id="PTHR33233">
    <property type="entry name" value="ENDONUCLEASE/EXONUCLEASE/PHOSPHATASE"/>
    <property type="match status" value="1"/>
</dbReference>
<reference evidence="1" key="1">
    <citation type="submission" date="2023-08" db="EMBL/GenBank/DDBJ databases">
        <title>A de novo genome assembly of Solanum verrucosum Schlechtendal, a Mexican diploid species geographically isolated from the other diploid A-genome species in potato relatives.</title>
        <authorList>
            <person name="Hosaka K."/>
        </authorList>
    </citation>
    <scope>NUCLEOTIDE SEQUENCE</scope>
    <source>
        <tissue evidence="1">Young leaves</tissue>
    </source>
</reference>
<keyword evidence="2" id="KW-1185">Reference proteome</keyword>
<dbReference type="AlphaFoldDB" id="A0AAF0ZKG8"/>
<sequence length="113" mass="12979">ESRKAQRGKSLEYIPPILRNGKKCVTIVEDDLNEIASYWKSALIGFVIGDTPYMKSIENFIQATRKKHIMPQFCSITRVTLCSSLILKRNVNISFMRVHTHPKINHSLYKTGN</sequence>
<evidence type="ECO:0000313" key="1">
    <source>
        <dbReference type="EMBL" id="WMV41118.1"/>
    </source>
</evidence>